<keyword evidence="3" id="KW-1185">Reference proteome</keyword>
<dbReference type="AlphaFoldDB" id="A0A6P4J803"/>
<feature type="compositionally biased region" description="Basic and acidic residues" evidence="1">
    <location>
        <begin position="78"/>
        <end position="90"/>
    </location>
</feature>
<proteinExistence type="predicted"/>
<feature type="region of interest" description="Disordered" evidence="1">
    <location>
        <begin position="483"/>
        <end position="513"/>
    </location>
</feature>
<feature type="compositionally biased region" description="Basic and acidic residues" evidence="1">
    <location>
        <begin position="269"/>
        <end position="278"/>
    </location>
</feature>
<evidence type="ECO:0000313" key="3">
    <source>
        <dbReference type="Proteomes" id="UP001652661"/>
    </source>
</evidence>
<accession>A0A6P4J803</accession>
<feature type="compositionally biased region" description="Polar residues" evidence="1">
    <location>
        <begin position="157"/>
        <end position="173"/>
    </location>
</feature>
<feature type="compositionally biased region" description="Polar residues" evidence="1">
    <location>
        <begin position="182"/>
        <end position="197"/>
    </location>
</feature>
<reference evidence="4" key="1">
    <citation type="submission" date="2025-08" db="UniProtKB">
        <authorList>
            <consortium name="RefSeq"/>
        </authorList>
    </citation>
    <scope>IDENTIFICATION</scope>
    <source>
        <strain evidence="4">14028-0561.14</strain>
        <tissue evidence="4">Whole fly</tissue>
    </source>
</reference>
<dbReference type="Proteomes" id="UP001652661">
    <property type="component" value="Chromosome 3R"/>
</dbReference>
<name>A0A6P4J803_DROKI</name>
<dbReference type="RefSeq" id="XP_017031224.1">
    <property type="nucleotide sequence ID" value="XM_017175735.3"/>
</dbReference>
<feature type="region of interest" description="Disordered" evidence="1">
    <location>
        <begin position="1"/>
        <end position="91"/>
    </location>
</feature>
<dbReference type="GeneID" id="108080832"/>
<feature type="region of interest" description="Disordered" evidence="1">
    <location>
        <begin position="157"/>
        <end position="214"/>
    </location>
</feature>
<sequence>MVGKNKSFWAVMSDPTSMEGGAASSGRQGGEQSYLPVPHGNNSGMTGAGHSSFNDTATTSQSMIDLTGPVAEETNVEAGKKPKRSSEGMKAKAKYKAALKIRIRLQDKLSHTPEEKEQLAWAMERIEEGRQHFAKIANMASTGGFANKVEEMFLNRTQSSTKQSNMNSTNGSGNKKKAMPANQRQSSAKLSNTNSTSKRVEQMHANRRQCSAKLSNTNSTSAFANKAEQMHAHKRRRSIETAARDAPVGKRHRGPMEAGPSHNVRMPKRQSETKVKEGSKRHLIVALIDWSDGSGQMTEAQWKIVHAKLVESLFARMTEDPSAPMPTFDGAGWLNGVKILKCKDDPTRNWLTQTVGHLKGLWKGARLEVVDREFIPSVPKAKVLFPIAVQKEQALQLLQRQNPDVPTADWKILHLGSRQEEGGQSAILQINRKAEDILYPRYGKMAWGMGSVYLRLKKRHPGDQDAHTLQAGEVEKDLGLVTTLTNEPEEDGDLTNVVNTSAEDDYSAAAYPP</sequence>
<evidence type="ECO:0000259" key="2">
    <source>
        <dbReference type="Pfam" id="PF16012"/>
    </source>
</evidence>
<organism evidence="3 4">
    <name type="scientific">Drosophila kikkawai</name>
    <name type="common">Fruit fly</name>
    <dbReference type="NCBI Taxonomy" id="30033"/>
    <lineage>
        <taxon>Eukaryota</taxon>
        <taxon>Metazoa</taxon>
        <taxon>Ecdysozoa</taxon>
        <taxon>Arthropoda</taxon>
        <taxon>Hexapoda</taxon>
        <taxon>Insecta</taxon>
        <taxon>Pterygota</taxon>
        <taxon>Neoptera</taxon>
        <taxon>Endopterygota</taxon>
        <taxon>Diptera</taxon>
        <taxon>Brachycera</taxon>
        <taxon>Muscomorpha</taxon>
        <taxon>Ephydroidea</taxon>
        <taxon>Drosophilidae</taxon>
        <taxon>Drosophila</taxon>
        <taxon>Sophophora</taxon>
    </lineage>
</organism>
<feature type="domain" description="DUF4780" evidence="2">
    <location>
        <begin position="281"/>
        <end position="454"/>
    </location>
</feature>
<dbReference type="Pfam" id="PF16012">
    <property type="entry name" value="DUF4780"/>
    <property type="match status" value="1"/>
</dbReference>
<evidence type="ECO:0000256" key="1">
    <source>
        <dbReference type="SAM" id="MobiDB-lite"/>
    </source>
</evidence>
<gene>
    <name evidence="4" type="primary">LOC108080832</name>
</gene>
<feature type="region of interest" description="Disordered" evidence="1">
    <location>
        <begin position="245"/>
        <end position="278"/>
    </location>
</feature>
<dbReference type="OrthoDB" id="7903147at2759"/>
<evidence type="ECO:0000313" key="4">
    <source>
        <dbReference type="RefSeq" id="XP_017031224.1"/>
    </source>
</evidence>
<dbReference type="InterPro" id="IPR031961">
    <property type="entry name" value="DUF4780"/>
</dbReference>
<feature type="compositionally biased region" description="Polar residues" evidence="1">
    <location>
        <begin position="40"/>
        <end position="64"/>
    </location>
</feature>
<protein>
    <recommendedName>
        <fullName evidence="2">DUF4780 domain-containing protein</fullName>
    </recommendedName>
</protein>